<proteinExistence type="predicted"/>
<evidence type="ECO:0000256" key="1">
    <source>
        <dbReference type="SAM" id="Phobius"/>
    </source>
</evidence>
<keyword evidence="1" id="KW-1133">Transmembrane helix</keyword>
<sequence>MTNRHLICSPNDFMLRVIYNESSVSYCVFGFYSCMFIFCHTEKIKA</sequence>
<accession>A0A0E9V0Q5</accession>
<dbReference type="AlphaFoldDB" id="A0A0E9V0Q5"/>
<dbReference type="EMBL" id="GBXM01037557">
    <property type="protein sequence ID" value="JAH71020.1"/>
    <property type="molecule type" value="Transcribed_RNA"/>
</dbReference>
<protein>
    <submittedName>
        <fullName evidence="2">Uncharacterized protein</fullName>
    </submittedName>
</protein>
<dbReference type="PROSITE" id="PS51257">
    <property type="entry name" value="PROKAR_LIPOPROTEIN"/>
    <property type="match status" value="1"/>
</dbReference>
<reference evidence="2" key="2">
    <citation type="journal article" date="2015" name="Fish Shellfish Immunol.">
        <title>Early steps in the European eel (Anguilla anguilla)-Vibrio vulnificus interaction in the gills: Role of the RtxA13 toxin.</title>
        <authorList>
            <person name="Callol A."/>
            <person name="Pajuelo D."/>
            <person name="Ebbesson L."/>
            <person name="Teles M."/>
            <person name="MacKenzie S."/>
            <person name="Amaro C."/>
        </authorList>
    </citation>
    <scope>NUCLEOTIDE SEQUENCE</scope>
</reference>
<organism evidence="2">
    <name type="scientific">Anguilla anguilla</name>
    <name type="common">European freshwater eel</name>
    <name type="synonym">Muraena anguilla</name>
    <dbReference type="NCBI Taxonomy" id="7936"/>
    <lineage>
        <taxon>Eukaryota</taxon>
        <taxon>Metazoa</taxon>
        <taxon>Chordata</taxon>
        <taxon>Craniata</taxon>
        <taxon>Vertebrata</taxon>
        <taxon>Euteleostomi</taxon>
        <taxon>Actinopterygii</taxon>
        <taxon>Neopterygii</taxon>
        <taxon>Teleostei</taxon>
        <taxon>Anguilliformes</taxon>
        <taxon>Anguillidae</taxon>
        <taxon>Anguilla</taxon>
    </lineage>
</organism>
<evidence type="ECO:0000313" key="2">
    <source>
        <dbReference type="EMBL" id="JAH71020.1"/>
    </source>
</evidence>
<keyword evidence="1" id="KW-0472">Membrane</keyword>
<feature type="transmembrane region" description="Helical" evidence="1">
    <location>
        <begin position="23"/>
        <end position="41"/>
    </location>
</feature>
<name>A0A0E9V0Q5_ANGAN</name>
<reference evidence="2" key="1">
    <citation type="submission" date="2014-11" db="EMBL/GenBank/DDBJ databases">
        <authorList>
            <person name="Amaro Gonzalez C."/>
        </authorList>
    </citation>
    <scope>NUCLEOTIDE SEQUENCE</scope>
</reference>
<keyword evidence="1" id="KW-0812">Transmembrane</keyword>